<dbReference type="SUPFAM" id="SSF51735">
    <property type="entry name" value="NAD(P)-binding Rossmann-fold domains"/>
    <property type="match status" value="1"/>
</dbReference>
<dbReference type="PANTHER" id="PTHR15020:SF50">
    <property type="entry name" value="UPF0659 PROTEIN YMR090W"/>
    <property type="match status" value="1"/>
</dbReference>
<organism evidence="2 3">
    <name type="scientific">Listeria weihenstephanensis</name>
    <dbReference type="NCBI Taxonomy" id="1006155"/>
    <lineage>
        <taxon>Bacteria</taxon>
        <taxon>Bacillati</taxon>
        <taxon>Bacillota</taxon>
        <taxon>Bacilli</taxon>
        <taxon>Bacillales</taxon>
        <taxon>Listeriaceae</taxon>
        <taxon>Listeria</taxon>
    </lineage>
</organism>
<dbReference type="Proteomes" id="UP000223060">
    <property type="component" value="Chromosome"/>
</dbReference>
<proteinExistence type="predicted"/>
<dbReference type="Gene3D" id="3.40.50.720">
    <property type="entry name" value="NAD(P)-binding Rossmann-like Domain"/>
    <property type="match status" value="1"/>
</dbReference>
<dbReference type="AlphaFoldDB" id="A0A1S7FRL2"/>
<dbReference type="Pfam" id="PF13460">
    <property type="entry name" value="NAD_binding_10"/>
    <property type="match status" value="1"/>
</dbReference>
<dbReference type="InterPro" id="IPR016040">
    <property type="entry name" value="NAD(P)-bd_dom"/>
</dbReference>
<name>A0A1S7FRL2_9LIST</name>
<dbReference type="KEGG" id="lwi:UE46_02845"/>
<sequence length="208" mass="22548">MNILILGANGQIGKQTVSNLSKNTAHTVTALIRKEEQRADLEKLGAKVIIADLEDDFSSAYDGIDAVIFTAGSGGHTGPEKTISIDQNAAIRAAEYAEQKKVPRFVIVSSIGADQPESGPESLENYLIAKGNADKVVQQSDLDYTIVRPVSLTNEPATEHISDYTQEKSTITRADVALFLAAIIDNPKTYKQIYTIQNGNIPIDNFIK</sequence>
<dbReference type="CDD" id="cd05243">
    <property type="entry name" value="SDR_a5"/>
    <property type="match status" value="1"/>
</dbReference>
<evidence type="ECO:0000259" key="1">
    <source>
        <dbReference type="Pfam" id="PF13460"/>
    </source>
</evidence>
<protein>
    <submittedName>
        <fullName evidence="2">NAD-dependent dehydratase</fullName>
    </submittedName>
</protein>
<dbReference type="EMBL" id="CP011102">
    <property type="protein sequence ID" value="AQY50088.1"/>
    <property type="molecule type" value="Genomic_DNA"/>
</dbReference>
<evidence type="ECO:0000313" key="3">
    <source>
        <dbReference type="Proteomes" id="UP000223060"/>
    </source>
</evidence>
<keyword evidence="3" id="KW-1185">Reference proteome</keyword>
<evidence type="ECO:0000313" key="2">
    <source>
        <dbReference type="EMBL" id="AQY50088.1"/>
    </source>
</evidence>
<dbReference type="RefSeq" id="WP_036059754.1">
    <property type="nucleotide sequence ID" value="NZ_CP011102.1"/>
</dbReference>
<dbReference type="InterPro" id="IPR036291">
    <property type="entry name" value="NAD(P)-bd_dom_sf"/>
</dbReference>
<reference evidence="3" key="1">
    <citation type="submission" date="2015-03" db="EMBL/GenBank/DDBJ databases">
        <authorList>
            <person name="Ferrari E."/>
            <person name="Walter M.C."/>
            <person name="Huptas C."/>
            <person name="Scherer S."/>
            <person name="Mueller-Herbst S."/>
        </authorList>
    </citation>
    <scope>NUCLEOTIDE SEQUENCE [LARGE SCALE GENOMIC DNA]</scope>
    <source>
        <strain evidence="3">LWP01</strain>
    </source>
</reference>
<accession>A0A1S7FRL2</accession>
<dbReference type="PANTHER" id="PTHR15020">
    <property type="entry name" value="FLAVIN REDUCTASE-RELATED"/>
    <property type="match status" value="1"/>
</dbReference>
<gene>
    <name evidence="2" type="ORF">UE46_02845</name>
</gene>
<feature type="domain" description="NAD(P)-binding" evidence="1">
    <location>
        <begin position="7"/>
        <end position="187"/>
    </location>
</feature>